<sequence>MSVAEVQRATVAAGVRRVTSAAKVRRATIRFQQTPYKWMVEVEKVLDISNTLLRELMSKWSLDNNAFRIHNNLVPFSLVDVCFGLVLWVVGEKVNLEEDRGGEVEHKVNLVVKKCNLELEEAGKERKLQLQEMEEIRLEAYEN</sequence>
<evidence type="ECO:0000313" key="1">
    <source>
        <dbReference type="EMBL" id="KAK7327264.1"/>
    </source>
</evidence>
<comment type="caution">
    <text evidence="1">The sequence shown here is derived from an EMBL/GenBank/DDBJ whole genome shotgun (WGS) entry which is preliminary data.</text>
</comment>
<proteinExistence type="predicted"/>
<evidence type="ECO:0000313" key="2">
    <source>
        <dbReference type="Proteomes" id="UP001374584"/>
    </source>
</evidence>
<organism evidence="1 2">
    <name type="scientific">Phaseolus coccineus</name>
    <name type="common">Scarlet runner bean</name>
    <name type="synonym">Phaseolus multiflorus</name>
    <dbReference type="NCBI Taxonomy" id="3886"/>
    <lineage>
        <taxon>Eukaryota</taxon>
        <taxon>Viridiplantae</taxon>
        <taxon>Streptophyta</taxon>
        <taxon>Embryophyta</taxon>
        <taxon>Tracheophyta</taxon>
        <taxon>Spermatophyta</taxon>
        <taxon>Magnoliopsida</taxon>
        <taxon>eudicotyledons</taxon>
        <taxon>Gunneridae</taxon>
        <taxon>Pentapetalae</taxon>
        <taxon>rosids</taxon>
        <taxon>fabids</taxon>
        <taxon>Fabales</taxon>
        <taxon>Fabaceae</taxon>
        <taxon>Papilionoideae</taxon>
        <taxon>50 kb inversion clade</taxon>
        <taxon>NPAAA clade</taxon>
        <taxon>indigoferoid/millettioid clade</taxon>
        <taxon>Phaseoleae</taxon>
        <taxon>Phaseolus</taxon>
    </lineage>
</organism>
<dbReference type="AlphaFoldDB" id="A0AAN9L420"/>
<protein>
    <submittedName>
        <fullName evidence="1">Uncharacterized protein</fullName>
    </submittedName>
</protein>
<reference evidence="1 2" key="1">
    <citation type="submission" date="2024-01" db="EMBL/GenBank/DDBJ databases">
        <title>The genomes of 5 underutilized Papilionoideae crops provide insights into root nodulation and disease resistanc.</title>
        <authorList>
            <person name="Jiang F."/>
        </authorList>
    </citation>
    <scope>NUCLEOTIDE SEQUENCE [LARGE SCALE GENOMIC DNA]</scope>
    <source>
        <strain evidence="1">JINMINGXINNONG_FW02</strain>
        <tissue evidence="1">Leaves</tissue>
    </source>
</reference>
<dbReference type="Proteomes" id="UP001374584">
    <property type="component" value="Unassembled WGS sequence"/>
</dbReference>
<name>A0AAN9L420_PHACN</name>
<keyword evidence="2" id="KW-1185">Reference proteome</keyword>
<dbReference type="EMBL" id="JAYMYR010000017">
    <property type="protein sequence ID" value="KAK7327264.1"/>
    <property type="molecule type" value="Genomic_DNA"/>
</dbReference>
<accession>A0AAN9L420</accession>
<gene>
    <name evidence="1" type="ORF">VNO80_31630</name>
</gene>